<comment type="caution">
    <text evidence="1">The sequence shown here is derived from an EMBL/GenBank/DDBJ whole genome shotgun (WGS) entry which is preliminary data.</text>
</comment>
<sequence length="84" mass="9562">MPSSMRIFGMNKCRFSSDLKYDDQIQSPGLIGFVETLTIYLGWILDRGKNNIKEKQTRGAHSAQRVWTVSANLRRKAALDSIDD</sequence>
<protein>
    <submittedName>
        <fullName evidence="1">Uncharacterized protein</fullName>
    </submittedName>
</protein>
<name>A0ABY1S4C2_9GAMM</name>
<dbReference type="EMBL" id="FXWV01000025">
    <property type="protein sequence ID" value="SMR78482.1"/>
    <property type="molecule type" value="Genomic_DNA"/>
</dbReference>
<accession>A0ABY1S4C2</accession>
<organism evidence="1 2">
    <name type="scientific">Marinobacterium sediminicola</name>
    <dbReference type="NCBI Taxonomy" id="518898"/>
    <lineage>
        <taxon>Bacteria</taxon>
        <taxon>Pseudomonadati</taxon>
        <taxon>Pseudomonadota</taxon>
        <taxon>Gammaproteobacteria</taxon>
        <taxon>Oceanospirillales</taxon>
        <taxon>Oceanospirillaceae</taxon>
        <taxon>Marinobacterium</taxon>
    </lineage>
</organism>
<dbReference type="Proteomes" id="UP001159257">
    <property type="component" value="Unassembled WGS sequence"/>
</dbReference>
<evidence type="ECO:0000313" key="1">
    <source>
        <dbReference type="EMBL" id="SMR78482.1"/>
    </source>
</evidence>
<reference evidence="1 2" key="1">
    <citation type="submission" date="2017-05" db="EMBL/GenBank/DDBJ databases">
        <authorList>
            <person name="Varghese N."/>
            <person name="Submissions S."/>
        </authorList>
    </citation>
    <scope>NUCLEOTIDE SEQUENCE [LARGE SCALE GENOMIC DNA]</scope>
    <source>
        <strain evidence="1 2">CGMCC 1.7287</strain>
    </source>
</reference>
<proteinExistence type="predicted"/>
<evidence type="ECO:0000313" key="2">
    <source>
        <dbReference type="Proteomes" id="UP001159257"/>
    </source>
</evidence>
<gene>
    <name evidence="1" type="ORF">SAMN04487964_12512</name>
</gene>
<keyword evidence="2" id="KW-1185">Reference proteome</keyword>